<feature type="region of interest" description="Disordered" evidence="6">
    <location>
        <begin position="428"/>
        <end position="449"/>
    </location>
</feature>
<evidence type="ECO:0000313" key="9">
    <source>
        <dbReference type="EMBL" id="VCU69602.1"/>
    </source>
</evidence>
<feature type="transmembrane region" description="Helical" evidence="7">
    <location>
        <begin position="357"/>
        <end position="375"/>
    </location>
</feature>
<dbReference type="AlphaFoldDB" id="A0A3P4B0N2"/>
<dbReference type="PANTHER" id="PTHR43791">
    <property type="entry name" value="PERMEASE-RELATED"/>
    <property type="match status" value="1"/>
</dbReference>
<comment type="subcellular location">
    <subcellularLocation>
        <location evidence="1">Membrane</location>
        <topology evidence="1">Multi-pass membrane protein</topology>
    </subcellularLocation>
</comment>
<evidence type="ECO:0000256" key="4">
    <source>
        <dbReference type="ARBA" id="ARBA00022989"/>
    </source>
</evidence>
<dbReference type="PROSITE" id="PS50850">
    <property type="entry name" value="MFS"/>
    <property type="match status" value="1"/>
</dbReference>
<dbReference type="Proteomes" id="UP000277294">
    <property type="component" value="Unassembled WGS sequence"/>
</dbReference>
<reference evidence="9 10" key="1">
    <citation type="submission" date="2018-10" db="EMBL/GenBank/DDBJ databases">
        <authorList>
            <person name="Criscuolo A."/>
        </authorList>
    </citation>
    <scope>NUCLEOTIDE SEQUENCE [LARGE SCALE GENOMIC DNA]</scope>
    <source>
        <strain evidence="9">DnA1</strain>
    </source>
</reference>
<accession>A0A3P4B0N2</accession>
<dbReference type="FunFam" id="1.20.1250.20:FF:000018">
    <property type="entry name" value="MFS transporter permease"/>
    <property type="match status" value="1"/>
</dbReference>
<evidence type="ECO:0000256" key="5">
    <source>
        <dbReference type="ARBA" id="ARBA00023136"/>
    </source>
</evidence>
<dbReference type="CDD" id="cd17319">
    <property type="entry name" value="MFS_ExuT_GudP_like"/>
    <property type="match status" value="1"/>
</dbReference>
<feature type="transmembrane region" description="Helical" evidence="7">
    <location>
        <begin position="331"/>
        <end position="348"/>
    </location>
</feature>
<feature type="transmembrane region" description="Helical" evidence="7">
    <location>
        <begin position="141"/>
        <end position="163"/>
    </location>
</feature>
<feature type="transmembrane region" description="Helical" evidence="7">
    <location>
        <begin position="52"/>
        <end position="75"/>
    </location>
</feature>
<sequence length="449" mass="48005">MENTTRISPYRKISARIIPLMMLLYLMAFLDRVNIGFASLTMNQDLGFTPYIYGWGAGIFFIGYFFFEVPSNLILEKVGARLWIARIMLTWGLISSAMAFVSGTWSFLTLRFLLGVAEAGFLPGMLLYLTYWFPARHRAKFISLFMAAVPLASAIGSPISGLLVGMDDLMGLRGWQWLFILEGLPSCVLGIVVLFALPDGPGKAKWLSAQERAVVEADLAQDRLAASHRSHHAMWPALMDRRVLMLCAVYFGIVIGLYGIGFWLPQITKAMGYSNAMVGVIVAIPYAASAAAMLAWGRHSDRRGERAGHVAAAAALSIVGFLGSIAFDTPWVALCCLGLASVGIYASLGPFWAMPPVFLQGAAAAGGIALINSVGNLGGFAGPYLMGWIKESTGSFSPGMIALACCLGGAALLVLSLKRETLAPEASKAAASTGEAVEPKNDASIPGIK</sequence>
<dbReference type="Pfam" id="PF07690">
    <property type="entry name" value="MFS_1"/>
    <property type="match status" value="1"/>
</dbReference>
<feature type="transmembrane region" description="Helical" evidence="7">
    <location>
        <begin position="395"/>
        <end position="415"/>
    </location>
</feature>
<organism evidence="9 10">
    <name type="scientific">Pigmentiphaga humi</name>
    <dbReference type="NCBI Taxonomy" id="2478468"/>
    <lineage>
        <taxon>Bacteria</taxon>
        <taxon>Pseudomonadati</taxon>
        <taxon>Pseudomonadota</taxon>
        <taxon>Betaproteobacteria</taxon>
        <taxon>Burkholderiales</taxon>
        <taxon>Alcaligenaceae</taxon>
        <taxon>Pigmentiphaga</taxon>
    </lineage>
</organism>
<evidence type="ECO:0000256" key="3">
    <source>
        <dbReference type="ARBA" id="ARBA00022692"/>
    </source>
</evidence>
<dbReference type="GO" id="GO:0016020">
    <property type="term" value="C:membrane"/>
    <property type="evidence" value="ECO:0007669"/>
    <property type="project" value="UniProtKB-SubCell"/>
</dbReference>
<keyword evidence="4 7" id="KW-1133">Transmembrane helix</keyword>
<dbReference type="EMBL" id="UWPJ01000015">
    <property type="protein sequence ID" value="VCU69602.1"/>
    <property type="molecule type" value="Genomic_DNA"/>
</dbReference>
<proteinExistence type="predicted"/>
<dbReference type="InterPro" id="IPR020846">
    <property type="entry name" value="MFS_dom"/>
</dbReference>
<feature type="transmembrane region" description="Helical" evidence="7">
    <location>
        <begin position="175"/>
        <end position="197"/>
    </location>
</feature>
<dbReference type="PANTHER" id="PTHR43791:SF36">
    <property type="entry name" value="TRANSPORTER, PUTATIVE (AFU_ORTHOLOGUE AFUA_6G08340)-RELATED"/>
    <property type="match status" value="1"/>
</dbReference>
<evidence type="ECO:0000256" key="2">
    <source>
        <dbReference type="ARBA" id="ARBA00022448"/>
    </source>
</evidence>
<feature type="transmembrane region" description="Helical" evidence="7">
    <location>
        <begin position="243"/>
        <end position="264"/>
    </location>
</feature>
<evidence type="ECO:0000313" key="10">
    <source>
        <dbReference type="Proteomes" id="UP000277294"/>
    </source>
</evidence>
<keyword evidence="3 7" id="KW-0812">Transmembrane</keyword>
<evidence type="ECO:0000259" key="8">
    <source>
        <dbReference type="PROSITE" id="PS50850"/>
    </source>
</evidence>
<dbReference type="RefSeq" id="WP_124079126.1">
    <property type="nucleotide sequence ID" value="NZ_UWPJ01000015.1"/>
</dbReference>
<dbReference type="SUPFAM" id="SSF103473">
    <property type="entry name" value="MFS general substrate transporter"/>
    <property type="match status" value="1"/>
</dbReference>
<name>A0A3P4B0N2_9BURK</name>
<feature type="transmembrane region" description="Helical" evidence="7">
    <location>
        <begin position="276"/>
        <end position="296"/>
    </location>
</feature>
<dbReference type="InterPro" id="IPR036259">
    <property type="entry name" value="MFS_trans_sf"/>
</dbReference>
<evidence type="ECO:0000256" key="7">
    <source>
        <dbReference type="SAM" id="Phobius"/>
    </source>
</evidence>
<evidence type="ECO:0000256" key="1">
    <source>
        <dbReference type="ARBA" id="ARBA00004141"/>
    </source>
</evidence>
<evidence type="ECO:0000256" key="6">
    <source>
        <dbReference type="SAM" id="MobiDB-lite"/>
    </source>
</evidence>
<feature type="transmembrane region" description="Helical" evidence="7">
    <location>
        <begin position="87"/>
        <end position="108"/>
    </location>
</feature>
<dbReference type="InterPro" id="IPR011701">
    <property type="entry name" value="MFS"/>
</dbReference>
<feature type="domain" description="Major facilitator superfamily (MFS) profile" evidence="8">
    <location>
        <begin position="17"/>
        <end position="422"/>
    </location>
</feature>
<protein>
    <submittedName>
        <fullName evidence="9">Tartrate transporter</fullName>
    </submittedName>
</protein>
<dbReference type="Gene3D" id="1.20.1250.20">
    <property type="entry name" value="MFS general substrate transporter like domains"/>
    <property type="match status" value="2"/>
</dbReference>
<feature type="transmembrane region" description="Helical" evidence="7">
    <location>
        <begin position="308"/>
        <end position="325"/>
    </location>
</feature>
<dbReference type="GO" id="GO:0022857">
    <property type="term" value="F:transmembrane transporter activity"/>
    <property type="evidence" value="ECO:0007669"/>
    <property type="project" value="InterPro"/>
</dbReference>
<keyword evidence="2" id="KW-0813">Transport</keyword>
<keyword evidence="5 7" id="KW-0472">Membrane</keyword>
<dbReference type="OrthoDB" id="5441967at2"/>
<feature type="transmembrane region" description="Helical" evidence="7">
    <location>
        <begin position="114"/>
        <end position="134"/>
    </location>
</feature>
<keyword evidence="10" id="KW-1185">Reference proteome</keyword>
<gene>
    <name evidence="9" type="primary">ttuB</name>
    <name evidence="9" type="ORF">PIGHUM_01665</name>
</gene>